<name>A0A6J3M6S9_9PEZI</name>
<dbReference type="OrthoDB" id="410044at2759"/>
<feature type="region of interest" description="Disordered" evidence="2">
    <location>
        <begin position="99"/>
        <end position="238"/>
    </location>
</feature>
<feature type="region of interest" description="Disordered" evidence="2">
    <location>
        <begin position="251"/>
        <end position="272"/>
    </location>
</feature>
<evidence type="ECO:0000256" key="1">
    <source>
        <dbReference type="ARBA" id="ARBA00022737"/>
    </source>
</evidence>
<evidence type="ECO:0000313" key="5">
    <source>
        <dbReference type="RefSeq" id="XP_033460629.1"/>
    </source>
</evidence>
<dbReference type="GO" id="GO:0005634">
    <property type="term" value="C:nucleus"/>
    <property type="evidence" value="ECO:0007669"/>
    <property type="project" value="TreeGrafter"/>
</dbReference>
<feature type="region of interest" description="Disordered" evidence="2">
    <location>
        <begin position="1"/>
        <end position="56"/>
    </location>
</feature>
<feature type="compositionally biased region" description="Polar residues" evidence="2">
    <location>
        <begin position="11"/>
        <end position="20"/>
    </location>
</feature>
<dbReference type="SUPFAM" id="SSF81698">
    <property type="entry name" value="FF domain"/>
    <property type="match status" value="1"/>
</dbReference>
<keyword evidence="4" id="KW-1185">Reference proteome</keyword>
<dbReference type="Gene3D" id="1.10.10.440">
    <property type="entry name" value="FF domain"/>
    <property type="match status" value="1"/>
</dbReference>
<dbReference type="PANTHER" id="PTHR15377:SF3">
    <property type="entry name" value="WW DOMAIN-CONTAINING PROTEIN"/>
    <property type="match status" value="1"/>
</dbReference>
<dbReference type="InterPro" id="IPR036517">
    <property type="entry name" value="FF_domain_sf"/>
</dbReference>
<reference evidence="5" key="2">
    <citation type="submission" date="2020-04" db="EMBL/GenBank/DDBJ databases">
        <authorList>
            <consortium name="NCBI Genome Project"/>
        </authorList>
    </citation>
    <scope>NUCLEOTIDE SEQUENCE</scope>
    <source>
        <strain evidence="5">CBS 342.82</strain>
    </source>
</reference>
<accession>A0A6J3M6S9</accession>
<dbReference type="AlphaFoldDB" id="A0A6J3M6S9"/>
<feature type="domain" description="FF" evidence="3">
    <location>
        <begin position="281"/>
        <end position="332"/>
    </location>
</feature>
<feature type="compositionally biased region" description="Basic and acidic residues" evidence="2">
    <location>
        <begin position="126"/>
        <end position="151"/>
    </location>
</feature>
<feature type="compositionally biased region" description="Basic and acidic residues" evidence="2">
    <location>
        <begin position="34"/>
        <end position="48"/>
    </location>
</feature>
<evidence type="ECO:0000256" key="2">
    <source>
        <dbReference type="SAM" id="MobiDB-lite"/>
    </source>
</evidence>
<dbReference type="GO" id="GO:0070063">
    <property type="term" value="F:RNA polymerase binding"/>
    <property type="evidence" value="ECO:0007669"/>
    <property type="project" value="InterPro"/>
</dbReference>
<dbReference type="RefSeq" id="XP_033460629.1">
    <property type="nucleotide sequence ID" value="XM_033604689.1"/>
</dbReference>
<dbReference type="Proteomes" id="UP000504637">
    <property type="component" value="Unplaced"/>
</dbReference>
<protein>
    <recommendedName>
        <fullName evidence="3">FF domain-containing protein</fullName>
    </recommendedName>
</protein>
<reference evidence="5" key="1">
    <citation type="submission" date="2020-01" db="EMBL/GenBank/DDBJ databases">
        <authorList>
            <consortium name="DOE Joint Genome Institute"/>
            <person name="Haridas S."/>
            <person name="Albert R."/>
            <person name="Binder M."/>
            <person name="Bloem J."/>
            <person name="Labutti K."/>
            <person name="Salamov A."/>
            <person name="Andreopoulos B."/>
            <person name="Baker S.E."/>
            <person name="Barry K."/>
            <person name="Bills G."/>
            <person name="Bluhm B.H."/>
            <person name="Cannon C."/>
            <person name="Castanera R."/>
            <person name="Culley D.E."/>
            <person name="Daum C."/>
            <person name="Ezra D."/>
            <person name="Gonzalez J.B."/>
            <person name="Henrissat B."/>
            <person name="Kuo A."/>
            <person name="Liang C."/>
            <person name="Lipzen A."/>
            <person name="Lutzoni F."/>
            <person name="Magnuson J."/>
            <person name="Mondo S."/>
            <person name="Nolan M."/>
            <person name="Ohm R."/>
            <person name="Pangilinan J."/>
            <person name="Park H.-J."/>
            <person name="Ramirez L."/>
            <person name="Alfaro M."/>
            <person name="Sun H."/>
            <person name="Tritt A."/>
            <person name="Yoshinaga Y."/>
            <person name="Zwiers L.-H."/>
            <person name="Turgeon B.G."/>
            <person name="Goodwin S.B."/>
            <person name="Spatafora J.W."/>
            <person name="Crous P.W."/>
            <person name="Grigoriev I.V."/>
        </authorList>
    </citation>
    <scope>NUCLEOTIDE SEQUENCE</scope>
    <source>
        <strain evidence="5">CBS 342.82</strain>
    </source>
</reference>
<dbReference type="InterPro" id="IPR045148">
    <property type="entry name" value="TCRG1-like"/>
</dbReference>
<feature type="compositionally biased region" description="Basic and acidic residues" evidence="2">
    <location>
        <begin position="168"/>
        <end position="181"/>
    </location>
</feature>
<dbReference type="GO" id="GO:0003712">
    <property type="term" value="F:transcription coregulator activity"/>
    <property type="evidence" value="ECO:0007669"/>
    <property type="project" value="TreeGrafter"/>
</dbReference>
<reference evidence="5" key="3">
    <citation type="submission" date="2025-08" db="UniProtKB">
        <authorList>
            <consortium name="RefSeq"/>
        </authorList>
    </citation>
    <scope>IDENTIFICATION</scope>
    <source>
        <strain evidence="5">CBS 342.82</strain>
    </source>
</reference>
<organism evidence="5">
    <name type="scientific">Dissoconium aciculare CBS 342.82</name>
    <dbReference type="NCBI Taxonomy" id="1314786"/>
    <lineage>
        <taxon>Eukaryota</taxon>
        <taxon>Fungi</taxon>
        <taxon>Dikarya</taxon>
        <taxon>Ascomycota</taxon>
        <taxon>Pezizomycotina</taxon>
        <taxon>Dothideomycetes</taxon>
        <taxon>Dothideomycetidae</taxon>
        <taxon>Mycosphaerellales</taxon>
        <taxon>Dissoconiaceae</taxon>
        <taxon>Dissoconium</taxon>
    </lineage>
</organism>
<dbReference type="Pfam" id="PF01846">
    <property type="entry name" value="FF"/>
    <property type="match status" value="1"/>
</dbReference>
<evidence type="ECO:0000259" key="3">
    <source>
        <dbReference type="Pfam" id="PF01846"/>
    </source>
</evidence>
<feature type="compositionally biased region" description="Acidic residues" evidence="2">
    <location>
        <begin position="225"/>
        <end position="238"/>
    </location>
</feature>
<gene>
    <name evidence="5" type="ORF">K489DRAFT_379589</name>
</gene>
<dbReference type="GeneID" id="54362489"/>
<dbReference type="PANTHER" id="PTHR15377">
    <property type="entry name" value="TRANSCRIPTION ELONGATION REGULATOR 1"/>
    <property type="match status" value="1"/>
</dbReference>
<proteinExistence type="predicted"/>
<sequence length="557" mass="64338">METPSKRQRTHSPASRLENTSHTRRNHANAGGRDQQRPYDRRDATDRPHSKHVLPGYEPWILIKTKLRRQFVHNTETKQSSWHVPAAVVPGVVAFGQRERERKEERGNASQPQPQIKSTHQSGKIYEPRAANDAESRARRRRSESLQREDEAAMLAELAAQTEVVDDQDPRLSENAIDRTNAKVAYDSEGSYDEIEVTDSEFEDDEDQAQTSAPGGDAEQKNDLDNNDDDAPVEFGEDDIAYQLAAMGEDYGLDPGEYGSPGENWEEGDEGLPLSEEDAANLFRDLLDDYRISPFTPWDNLIADQSETSIMNDDRYIVLPNMRARREVWDAWTKDKAAQIQKDRQAMNKLDPRIPYLAFLDSKATSKLYWPEFKRKYKREAELNDRKMSDKDREKLYRDHVNRLKLPESARKADLMTLLKSVPVKEFNRDTTIDALPQKVLSHLHFISLPSSTRNLVIESHIRKLPPAPTDSDMTDEQRLEDERRREDRRHREQALAERERKVEEQRRVIERQEARARRDLREEERELESAMAVGKQGLDSQLRETHLEAAKAGPES</sequence>
<feature type="compositionally biased region" description="Basic residues" evidence="2">
    <location>
        <begin position="1"/>
        <end position="10"/>
    </location>
</feature>
<feature type="region of interest" description="Disordered" evidence="2">
    <location>
        <begin position="463"/>
        <end position="557"/>
    </location>
</feature>
<feature type="compositionally biased region" description="Acidic residues" evidence="2">
    <location>
        <begin position="190"/>
        <end position="208"/>
    </location>
</feature>
<feature type="compositionally biased region" description="Polar residues" evidence="2">
    <location>
        <begin position="108"/>
        <end position="122"/>
    </location>
</feature>
<keyword evidence="1" id="KW-0677">Repeat</keyword>
<dbReference type="InterPro" id="IPR002713">
    <property type="entry name" value="FF_domain"/>
</dbReference>
<feature type="compositionally biased region" description="Basic and acidic residues" evidence="2">
    <location>
        <begin position="476"/>
        <end position="529"/>
    </location>
</feature>
<evidence type="ECO:0000313" key="4">
    <source>
        <dbReference type="Proteomes" id="UP000504637"/>
    </source>
</evidence>
<dbReference type="Gene3D" id="2.20.70.10">
    <property type="match status" value="1"/>
</dbReference>